<keyword evidence="1" id="KW-0732">Signal</keyword>
<dbReference type="PROSITE" id="PS51257">
    <property type="entry name" value="PROKAR_LIPOPROTEIN"/>
    <property type="match status" value="1"/>
</dbReference>
<feature type="chain" id="PRO_5032914497" evidence="1">
    <location>
        <begin position="18"/>
        <end position="359"/>
    </location>
</feature>
<dbReference type="RefSeq" id="WP_198443291.1">
    <property type="nucleotide sequence ID" value="NZ_CBCSHE010000002.1"/>
</dbReference>
<dbReference type="Pfam" id="PF07523">
    <property type="entry name" value="Big_3"/>
    <property type="match status" value="1"/>
</dbReference>
<dbReference type="Proteomes" id="UP000595224">
    <property type="component" value="Chromosome"/>
</dbReference>
<evidence type="ECO:0000313" key="4">
    <source>
        <dbReference type="Proteomes" id="UP000595224"/>
    </source>
</evidence>
<dbReference type="AlphaFoldDB" id="A0A7T3V5P9"/>
<name>A0A7T3V5P9_9SPIR</name>
<dbReference type="InterPro" id="IPR022038">
    <property type="entry name" value="Ig-like_bact"/>
</dbReference>
<feature type="signal peptide" evidence="1">
    <location>
        <begin position="1"/>
        <end position="17"/>
    </location>
</feature>
<evidence type="ECO:0000256" key="1">
    <source>
        <dbReference type="SAM" id="SignalP"/>
    </source>
</evidence>
<reference evidence="3 4" key="1">
    <citation type="submission" date="2020-11" db="EMBL/GenBank/DDBJ databases">
        <title>Treponema Peruensis nv. sp., first commensal Treponema isolated from human feces.</title>
        <authorList>
            <person name="Belkhou C."/>
            <person name="Raes J."/>
        </authorList>
    </citation>
    <scope>NUCLEOTIDE SEQUENCE [LARGE SCALE GENOMIC DNA]</scope>
    <source>
        <strain evidence="3 4">RCC2812</strain>
    </source>
</reference>
<accession>A0A7T3V5P9</accession>
<dbReference type="EMBL" id="CP064936">
    <property type="protein sequence ID" value="QQA01736.1"/>
    <property type="molecule type" value="Genomic_DNA"/>
</dbReference>
<protein>
    <submittedName>
        <fullName evidence="3">Bacterial Ig-like domain-containing protein</fullName>
    </submittedName>
</protein>
<proteinExistence type="predicted"/>
<gene>
    <name evidence="3" type="ORF">IWA51_03745</name>
</gene>
<organism evidence="3 4">
    <name type="scientific">Treponema peruense</name>
    <dbReference type="NCBI Taxonomy" id="2787628"/>
    <lineage>
        <taxon>Bacteria</taxon>
        <taxon>Pseudomonadati</taxon>
        <taxon>Spirochaetota</taxon>
        <taxon>Spirochaetia</taxon>
        <taxon>Spirochaetales</taxon>
        <taxon>Treponemataceae</taxon>
        <taxon>Treponema</taxon>
    </lineage>
</organism>
<evidence type="ECO:0000259" key="2">
    <source>
        <dbReference type="Pfam" id="PF07523"/>
    </source>
</evidence>
<feature type="domain" description="Ig-like" evidence="2">
    <location>
        <begin position="53"/>
        <end position="117"/>
    </location>
</feature>
<keyword evidence="4" id="KW-1185">Reference proteome</keyword>
<sequence>MKKTMFILGVIAAIAAAAMTGCQLELNNTEDRASVGGYAVKSIEISGGTKSFVIGNTFTKGDLKVIAHSYNPAEDAAGVEVTDYTVSIAEGRKFDKIGTKEVVVTYKGFTAKYSVEVTNAVKSIAVNPSSAKTKFYALKGEVFGFESNGLIVTATYSDNTSKEISEYKIDISALNSVTASGKYAVTVKYSDTITTSYYVDVTVVTDAGWTGSATSAAWWTDMGGASDAKVEAGAVVSSKFTVNSATTSNWCQLPCVVLRSENGAGTEYVVVRGDNFGWGGSYEGCELSSDWNFDEFCSWTNGATCTVSVINWGNGTAEVRYDLEKGGTTHFQYYKNIAVNADVFFRLKGDAGTSITFAE</sequence>
<dbReference type="KEGG" id="tper:IWA51_03745"/>
<evidence type="ECO:0000313" key="3">
    <source>
        <dbReference type="EMBL" id="QQA01736.1"/>
    </source>
</evidence>
<dbReference type="Gene3D" id="2.60.40.3630">
    <property type="match status" value="2"/>
</dbReference>